<gene>
    <name evidence="2" type="ORF">AVT10_11470</name>
</gene>
<name>A0ABR5YDT2_9SPHN</name>
<keyword evidence="1" id="KW-0732">Signal</keyword>
<dbReference type="Proteomes" id="UP000076609">
    <property type="component" value="Unassembled WGS sequence"/>
</dbReference>
<keyword evidence="3" id="KW-1185">Reference proteome</keyword>
<evidence type="ECO:0000256" key="1">
    <source>
        <dbReference type="SAM" id="SignalP"/>
    </source>
</evidence>
<protein>
    <submittedName>
        <fullName evidence="2">Uncharacterized protein</fullName>
    </submittedName>
</protein>
<accession>A0ABR5YDT2</accession>
<reference evidence="3" key="1">
    <citation type="submission" date="2016-01" db="EMBL/GenBank/DDBJ databases">
        <title>Draft genome of Chromobacterium sp. F49.</title>
        <authorList>
            <person name="Hong K.W."/>
        </authorList>
    </citation>
    <scope>NUCLEOTIDE SEQUENCE [LARGE SCALE GENOMIC DNA]</scope>
    <source>
        <strain evidence="3">CN3</strain>
    </source>
</reference>
<evidence type="ECO:0000313" key="3">
    <source>
        <dbReference type="Proteomes" id="UP000076609"/>
    </source>
</evidence>
<feature type="signal peptide" evidence="1">
    <location>
        <begin position="1"/>
        <end position="25"/>
    </location>
</feature>
<sequence length="59" mass="6479">MKTIFLGIAWATLTLAAVASQPASAQVATWQGRYIWEEDVGRYGGPDKRDSVVAFITYT</sequence>
<proteinExistence type="predicted"/>
<dbReference type="EMBL" id="LQQO01000007">
    <property type="protein sequence ID" value="KZE17076.1"/>
    <property type="molecule type" value="Genomic_DNA"/>
</dbReference>
<evidence type="ECO:0000313" key="2">
    <source>
        <dbReference type="EMBL" id="KZE17076.1"/>
    </source>
</evidence>
<comment type="caution">
    <text evidence="2">The sequence shown here is derived from an EMBL/GenBank/DDBJ whole genome shotgun (WGS) entry which is preliminary data.</text>
</comment>
<organism evidence="2 3">
    <name type="scientific">Sphingomonas hankookensis</name>
    <dbReference type="NCBI Taxonomy" id="563996"/>
    <lineage>
        <taxon>Bacteria</taxon>
        <taxon>Pseudomonadati</taxon>
        <taxon>Pseudomonadota</taxon>
        <taxon>Alphaproteobacteria</taxon>
        <taxon>Sphingomonadales</taxon>
        <taxon>Sphingomonadaceae</taxon>
        <taxon>Sphingomonas</taxon>
    </lineage>
</organism>
<feature type="chain" id="PRO_5045520688" evidence="1">
    <location>
        <begin position="26"/>
        <end position="59"/>
    </location>
</feature>
<dbReference type="RefSeq" id="WP_066689191.1">
    <property type="nucleotide sequence ID" value="NZ_LQQO01000007.1"/>
</dbReference>